<dbReference type="InterPro" id="IPR047654">
    <property type="entry name" value="IS1634_transpos"/>
</dbReference>
<dbReference type="Pfam" id="PF01548">
    <property type="entry name" value="DEDD_Tnp_IS110"/>
    <property type="match status" value="1"/>
</dbReference>
<dbReference type="AlphaFoldDB" id="A0A1J5Q6I6"/>
<dbReference type="EMBL" id="MLJW01001332">
    <property type="protein sequence ID" value="OIQ78802.1"/>
    <property type="molecule type" value="Genomic_DNA"/>
</dbReference>
<evidence type="ECO:0000313" key="3">
    <source>
        <dbReference type="EMBL" id="OIQ78802.1"/>
    </source>
</evidence>
<proteinExistence type="predicted"/>
<protein>
    <submittedName>
        <fullName evidence="3">Transposase IS116/IS110/IS902 family protein</fullName>
    </submittedName>
</protein>
<dbReference type="GO" id="GO:0003677">
    <property type="term" value="F:DNA binding"/>
    <property type="evidence" value="ECO:0007669"/>
    <property type="project" value="InterPro"/>
</dbReference>
<name>A0A1J5Q6I6_9ZZZZ</name>
<evidence type="ECO:0000259" key="1">
    <source>
        <dbReference type="Pfam" id="PF01548"/>
    </source>
</evidence>
<reference evidence="3" key="1">
    <citation type="submission" date="2016-10" db="EMBL/GenBank/DDBJ databases">
        <title>Sequence of Gallionella enrichment culture.</title>
        <authorList>
            <person name="Poehlein A."/>
            <person name="Muehling M."/>
            <person name="Daniel R."/>
        </authorList>
    </citation>
    <scope>NUCLEOTIDE SEQUENCE</scope>
</reference>
<dbReference type="SUPFAM" id="SSF53098">
    <property type="entry name" value="Ribonuclease H-like"/>
    <property type="match status" value="1"/>
</dbReference>
<dbReference type="GO" id="GO:0006313">
    <property type="term" value="P:DNA transposition"/>
    <property type="evidence" value="ECO:0007669"/>
    <property type="project" value="InterPro"/>
</dbReference>
<dbReference type="NCBIfam" id="NF033559">
    <property type="entry name" value="transpos_IS1634"/>
    <property type="match status" value="1"/>
</dbReference>
<feature type="domain" description="Transposase IS110-like N-terminal" evidence="1">
    <location>
        <begin position="21"/>
        <end position="120"/>
    </location>
</feature>
<dbReference type="PANTHER" id="PTHR33055:SF3">
    <property type="entry name" value="PUTATIVE TRANSPOSASE FOR IS117-RELATED"/>
    <property type="match status" value="1"/>
</dbReference>
<dbReference type="PANTHER" id="PTHR33055">
    <property type="entry name" value="TRANSPOSASE FOR INSERTION SEQUENCE ELEMENT IS1111A"/>
    <property type="match status" value="1"/>
</dbReference>
<accession>A0A1J5Q6I6</accession>
<gene>
    <name evidence="3" type="ORF">GALL_394890</name>
</gene>
<dbReference type="InterPro" id="IPR003346">
    <property type="entry name" value="Transposase_20"/>
</dbReference>
<dbReference type="Pfam" id="PF02371">
    <property type="entry name" value="Transposase_20"/>
    <property type="match status" value="1"/>
</dbReference>
<evidence type="ECO:0000259" key="2">
    <source>
        <dbReference type="Pfam" id="PF02371"/>
    </source>
</evidence>
<dbReference type="InterPro" id="IPR047650">
    <property type="entry name" value="Transpos_IS110"/>
</dbReference>
<dbReference type="InterPro" id="IPR012337">
    <property type="entry name" value="RNaseH-like_sf"/>
</dbReference>
<organism evidence="3">
    <name type="scientific">mine drainage metagenome</name>
    <dbReference type="NCBI Taxonomy" id="410659"/>
    <lineage>
        <taxon>unclassified sequences</taxon>
        <taxon>metagenomes</taxon>
        <taxon>ecological metagenomes</taxon>
    </lineage>
</organism>
<feature type="domain" description="Transposase IS116/IS110/IS902 C-terminal" evidence="2">
    <location>
        <begin position="182"/>
        <end position="264"/>
    </location>
</feature>
<comment type="caution">
    <text evidence="3">The sequence shown here is derived from an EMBL/GenBank/DDBJ whole genome shotgun (WGS) entry which is preliminary data.</text>
</comment>
<dbReference type="GO" id="GO:0004803">
    <property type="term" value="F:transposase activity"/>
    <property type="evidence" value="ECO:0007669"/>
    <property type="project" value="InterPro"/>
</dbReference>
<sequence>MASEPEALVTFLRSLSASALAVGLEAGPLSQWLHKHMTEAGFKTVLMETRRVKGALKAMPIKTDRRDAEGIARLLQMGWFRPVHCKSVSAQEMRAVLTARKSIQQAAINLELSLRGVLRNFGLKMGKVAKGRFEARIRELTDGNPMLEVAAGPILRARAALRSELAKLDKLTRGRAKSDPICRLMMTMPGVGAIVALTFKSAIDDPERFHSSKDVGPWVGLTPRREQSGERDIIGQITRAGDAGLRTALHQAAMVMLNHGRPNWLTAWALRVAQRRGKKRATVALARRIGVVLHRMWRDVSEFRFTRAVAEAELTRFLKADFTADRFSWSIDEATIAEAELFDGKLALITNASDLTPAETLARYKALADIERGFRVLKSDIEIAPVHHRLPDRIRAHALICFLALVLYRVMRMRLKAKGNAASPRTALDMLARIQRHRAKVGERTIDGISNTTPEQMELFDALNLPKPA</sequence>
<dbReference type="InterPro" id="IPR002525">
    <property type="entry name" value="Transp_IS110-like_N"/>
</dbReference>
<dbReference type="NCBIfam" id="NF033542">
    <property type="entry name" value="transpos_IS110"/>
    <property type="match status" value="1"/>
</dbReference>